<evidence type="ECO:0000256" key="3">
    <source>
        <dbReference type="ARBA" id="ARBA00004555"/>
    </source>
</evidence>
<protein>
    <recommendedName>
        <fullName evidence="5">Carboxypeptidase Q</fullName>
    </recommendedName>
    <alternativeName>
        <fullName evidence="20">Plasma glutamate carboxypeptidase</fullName>
    </alternativeName>
</protein>
<keyword evidence="14" id="KW-0333">Golgi apparatus</keyword>
<dbReference type="PANTHER" id="PTHR12053">
    <property type="entry name" value="PROTEASE FAMILY M28 PLASMA GLUTAMATE CARBOXYPEPTIDASE-RELATED"/>
    <property type="match status" value="1"/>
</dbReference>
<keyword evidence="15" id="KW-0482">Metalloprotease</keyword>
<organism evidence="23 24">
    <name type="scientific">Dawidia soli</name>
    <dbReference type="NCBI Taxonomy" id="2782352"/>
    <lineage>
        <taxon>Bacteria</taxon>
        <taxon>Pseudomonadati</taxon>
        <taxon>Bacteroidota</taxon>
        <taxon>Cytophagia</taxon>
        <taxon>Cytophagales</taxon>
        <taxon>Chryseotaleaceae</taxon>
        <taxon>Dawidia</taxon>
    </lineage>
</organism>
<evidence type="ECO:0000256" key="7">
    <source>
        <dbReference type="ARBA" id="ARBA00022645"/>
    </source>
</evidence>
<feature type="chain" id="PRO_5043048302" description="Carboxypeptidase Q" evidence="21">
    <location>
        <begin position="21"/>
        <end position="458"/>
    </location>
</feature>
<evidence type="ECO:0000256" key="6">
    <source>
        <dbReference type="ARBA" id="ARBA00022525"/>
    </source>
</evidence>
<evidence type="ECO:0000256" key="15">
    <source>
        <dbReference type="ARBA" id="ARBA00023049"/>
    </source>
</evidence>
<dbReference type="GO" id="GO:0070573">
    <property type="term" value="F:metallodipeptidase activity"/>
    <property type="evidence" value="ECO:0007669"/>
    <property type="project" value="InterPro"/>
</dbReference>
<keyword evidence="9" id="KW-0479">Metal-binding</keyword>
<keyword evidence="10 21" id="KW-0732">Signal</keyword>
<keyword evidence="16" id="KW-0865">Zymogen</keyword>
<feature type="domain" description="Peptidase M28" evidence="22">
    <location>
        <begin position="260"/>
        <end position="443"/>
    </location>
</feature>
<comment type="caution">
    <text evidence="23">The sequence shown here is derived from an EMBL/GenBank/DDBJ whole genome shotgun (WGS) entry which is preliminary data.</text>
</comment>
<dbReference type="GO" id="GO:0004180">
    <property type="term" value="F:carboxypeptidase activity"/>
    <property type="evidence" value="ECO:0007669"/>
    <property type="project" value="UniProtKB-KW"/>
</dbReference>
<keyword evidence="12" id="KW-0256">Endoplasmic reticulum</keyword>
<reference evidence="23 24" key="1">
    <citation type="submission" date="2021-05" db="EMBL/GenBank/DDBJ databases">
        <title>A Polyphasic approach of four new species of the genus Ohtaekwangia: Ohtaekwangia histidinii sp. nov., Ohtaekwangia cretensis sp. nov., Ohtaekwangia indiensis sp. nov., Ohtaekwangia reichenbachii sp. nov. from diverse environment.</title>
        <authorList>
            <person name="Octaviana S."/>
        </authorList>
    </citation>
    <scope>NUCLEOTIDE SEQUENCE [LARGE SCALE GENOMIC DNA]</scope>
    <source>
        <strain evidence="23 24">PWU37</strain>
    </source>
</reference>
<evidence type="ECO:0000256" key="4">
    <source>
        <dbReference type="ARBA" id="ARBA00004613"/>
    </source>
</evidence>
<comment type="subunit">
    <text evidence="19">Homodimer. The monomeric form is inactive while the homodimer is active.</text>
</comment>
<evidence type="ECO:0000256" key="17">
    <source>
        <dbReference type="ARBA" id="ARBA00023180"/>
    </source>
</evidence>
<keyword evidence="18" id="KW-0458">Lysosome</keyword>
<proteinExistence type="predicted"/>
<dbReference type="Gene3D" id="3.40.630.10">
    <property type="entry name" value="Zn peptidases"/>
    <property type="match status" value="1"/>
</dbReference>
<accession>A0AAP2D9W9</accession>
<evidence type="ECO:0000256" key="2">
    <source>
        <dbReference type="ARBA" id="ARBA00004371"/>
    </source>
</evidence>
<name>A0AAP2D9W9_9BACT</name>
<keyword evidence="24" id="KW-1185">Reference proteome</keyword>
<keyword evidence="11" id="KW-0378">Hydrolase</keyword>
<keyword evidence="13" id="KW-0862">Zinc</keyword>
<evidence type="ECO:0000313" key="24">
    <source>
        <dbReference type="Proteomes" id="UP001319180"/>
    </source>
</evidence>
<dbReference type="RefSeq" id="WP_254089994.1">
    <property type="nucleotide sequence ID" value="NZ_JAHESC010000010.1"/>
</dbReference>
<evidence type="ECO:0000256" key="1">
    <source>
        <dbReference type="ARBA" id="ARBA00004240"/>
    </source>
</evidence>
<evidence type="ECO:0000256" key="11">
    <source>
        <dbReference type="ARBA" id="ARBA00022801"/>
    </source>
</evidence>
<dbReference type="SUPFAM" id="SSF52025">
    <property type="entry name" value="PA domain"/>
    <property type="match status" value="1"/>
</dbReference>
<evidence type="ECO:0000256" key="21">
    <source>
        <dbReference type="SAM" id="SignalP"/>
    </source>
</evidence>
<dbReference type="Gene3D" id="3.50.30.30">
    <property type="match status" value="1"/>
</dbReference>
<dbReference type="GO" id="GO:0006508">
    <property type="term" value="P:proteolysis"/>
    <property type="evidence" value="ECO:0007669"/>
    <property type="project" value="UniProtKB-KW"/>
</dbReference>
<dbReference type="GO" id="GO:0005764">
    <property type="term" value="C:lysosome"/>
    <property type="evidence" value="ECO:0007669"/>
    <property type="project" value="UniProtKB-SubCell"/>
</dbReference>
<feature type="signal peptide" evidence="21">
    <location>
        <begin position="1"/>
        <end position="20"/>
    </location>
</feature>
<evidence type="ECO:0000259" key="22">
    <source>
        <dbReference type="Pfam" id="PF04389"/>
    </source>
</evidence>
<dbReference type="Pfam" id="PF04389">
    <property type="entry name" value="Peptidase_M28"/>
    <property type="match status" value="1"/>
</dbReference>
<evidence type="ECO:0000256" key="13">
    <source>
        <dbReference type="ARBA" id="ARBA00022833"/>
    </source>
</evidence>
<sequence length="458" mass="50176">MIKFSLRLLLFACIATPAVAQSPDASAIRQIFDTELSQGKSYAALEYLTTRIGARLSGSPGAAAGVEWSRHEMENFADSVWLQPVMVPHWVRGQQEQARVLNSKKQGTIEMNVCALGMSVGTGPEGVTGQVIEVKSFEELKQLGEKKIKGKIVFFNRPMDPKQINTFAAYGGAVEQRALGPSEAAKYGAVGVIVRSMGVNLEDYPHTGSLRYALNIPKIPAIAISTRHAELLSKLLVSEKDLQFYFETHCETLPDAPSFNVIGEIKGSQYPNEIIVVGGHLDSWDLAQGAHDDGTGCVQSMEVLRIMKMMGYKPKRTIRAVMFMNEENGLRGGLEYARQAALKQEKHIAAIESDDGGFTPRGFTMNAAEGPKARIKSWKPLFAPYGLTDFDEEGAGADIGPLEPQGVTTLGFLPDSQRYFDYHHTRADTFDKVSKRELELGAASMAAMVYLIDQHGLN</sequence>
<keyword evidence="7" id="KW-0121">Carboxypeptidase</keyword>
<evidence type="ECO:0000256" key="19">
    <source>
        <dbReference type="ARBA" id="ARBA00025833"/>
    </source>
</evidence>
<evidence type="ECO:0000256" key="18">
    <source>
        <dbReference type="ARBA" id="ARBA00023228"/>
    </source>
</evidence>
<dbReference type="InterPro" id="IPR039866">
    <property type="entry name" value="CPQ"/>
</dbReference>
<dbReference type="GO" id="GO:0005576">
    <property type="term" value="C:extracellular region"/>
    <property type="evidence" value="ECO:0007669"/>
    <property type="project" value="UniProtKB-SubCell"/>
</dbReference>
<dbReference type="AlphaFoldDB" id="A0AAP2D9W9"/>
<keyword evidence="6" id="KW-0964">Secreted</keyword>
<evidence type="ECO:0000256" key="14">
    <source>
        <dbReference type="ARBA" id="ARBA00023034"/>
    </source>
</evidence>
<evidence type="ECO:0000256" key="5">
    <source>
        <dbReference type="ARBA" id="ARBA00014116"/>
    </source>
</evidence>
<dbReference type="Proteomes" id="UP001319180">
    <property type="component" value="Unassembled WGS sequence"/>
</dbReference>
<keyword evidence="17" id="KW-0325">Glycoprotein</keyword>
<evidence type="ECO:0000256" key="8">
    <source>
        <dbReference type="ARBA" id="ARBA00022670"/>
    </source>
</evidence>
<dbReference type="InterPro" id="IPR007484">
    <property type="entry name" value="Peptidase_M28"/>
</dbReference>
<evidence type="ECO:0000313" key="23">
    <source>
        <dbReference type="EMBL" id="MBT1686760.1"/>
    </source>
</evidence>
<dbReference type="EMBL" id="JAHESC010000010">
    <property type="protein sequence ID" value="MBT1686760.1"/>
    <property type="molecule type" value="Genomic_DNA"/>
</dbReference>
<gene>
    <name evidence="23" type="ORF">KK078_09340</name>
</gene>
<keyword evidence="8" id="KW-0645">Protease</keyword>
<evidence type="ECO:0000256" key="16">
    <source>
        <dbReference type="ARBA" id="ARBA00023145"/>
    </source>
</evidence>
<evidence type="ECO:0000256" key="12">
    <source>
        <dbReference type="ARBA" id="ARBA00022824"/>
    </source>
</evidence>
<evidence type="ECO:0000256" key="20">
    <source>
        <dbReference type="ARBA" id="ARBA00033328"/>
    </source>
</evidence>
<evidence type="ECO:0000256" key="10">
    <source>
        <dbReference type="ARBA" id="ARBA00022729"/>
    </source>
</evidence>
<dbReference type="PANTHER" id="PTHR12053:SF3">
    <property type="entry name" value="CARBOXYPEPTIDASE Q"/>
    <property type="match status" value="1"/>
</dbReference>
<comment type="subcellular location">
    <subcellularLocation>
        <location evidence="1">Endoplasmic reticulum</location>
    </subcellularLocation>
    <subcellularLocation>
        <location evidence="3">Golgi apparatus</location>
    </subcellularLocation>
    <subcellularLocation>
        <location evidence="2">Lysosome</location>
    </subcellularLocation>
    <subcellularLocation>
        <location evidence="4">Secreted</location>
    </subcellularLocation>
</comment>
<dbReference type="GO" id="GO:0046872">
    <property type="term" value="F:metal ion binding"/>
    <property type="evidence" value="ECO:0007669"/>
    <property type="project" value="UniProtKB-KW"/>
</dbReference>
<dbReference type="InterPro" id="IPR046450">
    <property type="entry name" value="PA_dom_sf"/>
</dbReference>
<evidence type="ECO:0000256" key="9">
    <source>
        <dbReference type="ARBA" id="ARBA00022723"/>
    </source>
</evidence>
<dbReference type="SUPFAM" id="SSF53187">
    <property type="entry name" value="Zn-dependent exopeptidases"/>
    <property type="match status" value="1"/>
</dbReference>